<dbReference type="KEGG" id="ipu:108271190"/>
<accession>A0A2D0RU82</accession>
<organism evidence="5 6">
    <name type="scientific">Ictalurus punctatus</name>
    <name type="common">Channel catfish</name>
    <name type="synonym">Silurus punctatus</name>
    <dbReference type="NCBI Taxonomy" id="7998"/>
    <lineage>
        <taxon>Eukaryota</taxon>
        <taxon>Metazoa</taxon>
        <taxon>Chordata</taxon>
        <taxon>Craniata</taxon>
        <taxon>Vertebrata</taxon>
        <taxon>Euteleostomi</taxon>
        <taxon>Actinopterygii</taxon>
        <taxon>Neopterygii</taxon>
        <taxon>Teleostei</taxon>
        <taxon>Ostariophysi</taxon>
        <taxon>Siluriformes</taxon>
        <taxon>Ictaluridae</taxon>
        <taxon>Ictalurus</taxon>
    </lineage>
</organism>
<dbReference type="PROSITE" id="PS51031">
    <property type="entry name" value="BESS"/>
    <property type="match status" value="1"/>
</dbReference>
<dbReference type="PROSITE" id="PS51029">
    <property type="entry name" value="MADF"/>
    <property type="match status" value="1"/>
</dbReference>
<evidence type="ECO:0000256" key="2">
    <source>
        <dbReference type="SAM" id="MobiDB-lite"/>
    </source>
</evidence>
<dbReference type="GO" id="GO:0003677">
    <property type="term" value="F:DNA binding"/>
    <property type="evidence" value="ECO:0007669"/>
    <property type="project" value="InterPro"/>
</dbReference>
<keyword evidence="1" id="KW-0539">Nucleus</keyword>
<comment type="subcellular location">
    <subcellularLocation>
        <location evidence="1">Nucleus</location>
    </subcellularLocation>
</comment>
<dbReference type="PANTHER" id="PTHR12243">
    <property type="entry name" value="MADF DOMAIN TRANSCRIPTION FACTOR"/>
    <property type="match status" value="1"/>
</dbReference>
<evidence type="ECO:0000256" key="1">
    <source>
        <dbReference type="PROSITE-ProRule" id="PRU00371"/>
    </source>
</evidence>
<dbReference type="RefSeq" id="XP_053539389.1">
    <property type="nucleotide sequence ID" value="XM_053683414.1"/>
</dbReference>
<evidence type="ECO:0000313" key="6">
    <source>
        <dbReference type="RefSeq" id="XP_017334054.1"/>
    </source>
</evidence>
<proteinExistence type="predicted"/>
<feature type="compositionally biased region" description="Polar residues" evidence="2">
    <location>
        <begin position="132"/>
        <end position="177"/>
    </location>
</feature>
<reference evidence="6 7" key="2">
    <citation type="submission" date="2025-04" db="UniProtKB">
        <authorList>
            <consortium name="RefSeq"/>
        </authorList>
    </citation>
    <scope>IDENTIFICATION</scope>
    <source>
        <tissue evidence="6 7">Blood</tissue>
    </source>
</reference>
<dbReference type="GO" id="GO:0005634">
    <property type="term" value="C:nucleus"/>
    <property type="evidence" value="ECO:0007669"/>
    <property type="project" value="UniProtKB-SubCell"/>
</dbReference>
<dbReference type="SMART" id="SM00595">
    <property type="entry name" value="MADF"/>
    <property type="match status" value="1"/>
</dbReference>
<dbReference type="OrthoDB" id="5803771at2759"/>
<dbReference type="GeneID" id="108271190"/>
<evidence type="ECO:0000313" key="5">
    <source>
        <dbReference type="Proteomes" id="UP000221080"/>
    </source>
</evidence>
<dbReference type="PANTHER" id="PTHR12243:SF60">
    <property type="entry name" value="SI:CH211-15D5.12-RELATED"/>
    <property type="match status" value="1"/>
</dbReference>
<gene>
    <name evidence="6 7" type="primary">LOC108271190</name>
</gene>
<dbReference type="InterPro" id="IPR004210">
    <property type="entry name" value="BESS_motif"/>
</dbReference>
<feature type="region of interest" description="Disordered" evidence="2">
    <location>
        <begin position="118"/>
        <end position="201"/>
    </location>
</feature>
<evidence type="ECO:0000259" key="4">
    <source>
        <dbReference type="PROSITE" id="PS51031"/>
    </source>
</evidence>
<reference evidence="5" key="1">
    <citation type="journal article" date="2016" name="Nat. Commun.">
        <title>The channel catfish genome sequence provides insights into the evolution of scale formation in teleosts.</title>
        <authorList>
            <person name="Liu Z."/>
            <person name="Liu S."/>
            <person name="Yao J."/>
            <person name="Bao L."/>
            <person name="Zhang J."/>
            <person name="Li Y."/>
            <person name="Jiang C."/>
            <person name="Sun L."/>
            <person name="Wang R."/>
            <person name="Zhang Y."/>
            <person name="Zhou T."/>
            <person name="Zeng Q."/>
            <person name="Fu Q."/>
            <person name="Gao S."/>
            <person name="Li N."/>
            <person name="Koren S."/>
            <person name="Jiang Y."/>
            <person name="Zimin A."/>
            <person name="Xu P."/>
            <person name="Phillippy A.M."/>
            <person name="Geng X."/>
            <person name="Song L."/>
            <person name="Sun F."/>
            <person name="Li C."/>
            <person name="Wang X."/>
            <person name="Chen A."/>
            <person name="Jin Y."/>
            <person name="Yuan Z."/>
            <person name="Yang Y."/>
            <person name="Tan S."/>
            <person name="Peatman E."/>
            <person name="Lu J."/>
            <person name="Qin Z."/>
            <person name="Dunham R."/>
            <person name="Li Z."/>
            <person name="Sonstegard T."/>
            <person name="Feng J."/>
            <person name="Danzmann R.G."/>
            <person name="Schroeder S."/>
            <person name="Scheffler B."/>
            <person name="Duke M.V."/>
            <person name="Ballard L."/>
            <person name="Kucuktas H."/>
            <person name="Kaltenboeck L."/>
            <person name="Liu H."/>
            <person name="Armbruster J."/>
            <person name="Xie Y."/>
            <person name="Kirby M.L."/>
            <person name="Tian Y."/>
            <person name="Flanagan M.E."/>
            <person name="Mu W."/>
            <person name="Waldbieser G.C."/>
        </authorList>
    </citation>
    <scope>NUCLEOTIDE SEQUENCE [LARGE SCALE GENOMIC DNA]</scope>
    <source>
        <strain evidence="5">SDA103</strain>
    </source>
</reference>
<evidence type="ECO:0000313" key="7">
    <source>
        <dbReference type="RefSeq" id="XP_053539389.1"/>
    </source>
</evidence>
<dbReference type="Proteomes" id="UP000221080">
    <property type="component" value="Chromosome 1"/>
</dbReference>
<dbReference type="AlphaFoldDB" id="A0A2D0RU82"/>
<dbReference type="GO" id="GO:0006357">
    <property type="term" value="P:regulation of transcription by RNA polymerase II"/>
    <property type="evidence" value="ECO:0007669"/>
    <property type="project" value="TreeGrafter"/>
</dbReference>
<protein>
    <submittedName>
        <fullName evidence="6 7">Transcription factor Adf-1 isoform X1</fullName>
    </submittedName>
</protein>
<dbReference type="RefSeq" id="XP_017334054.1">
    <property type="nucleotide sequence ID" value="XM_017478565.3"/>
</dbReference>
<feature type="domain" description="MADF" evidence="3">
    <location>
        <begin position="5"/>
        <end position="94"/>
    </location>
</feature>
<evidence type="ECO:0000259" key="3">
    <source>
        <dbReference type="PROSITE" id="PS51029"/>
    </source>
</evidence>
<feature type="domain" description="BESS" evidence="4">
    <location>
        <begin position="229"/>
        <end position="268"/>
    </location>
</feature>
<dbReference type="GO" id="GO:0005667">
    <property type="term" value="C:transcription regulator complex"/>
    <property type="evidence" value="ECO:0007669"/>
    <property type="project" value="TreeGrafter"/>
</dbReference>
<dbReference type="InterPro" id="IPR006578">
    <property type="entry name" value="MADF-dom"/>
</dbReference>
<name>A0A2D0RU82_ICTPU</name>
<sequence length="289" mass="33026">MDDTRLITEVEKHNVLYDPQHYLYKDVVAKEKAWDAVASAVRADVSDCRKRWKILRDAFGRNRKQKKMPSGSAGGTIKEWRYEKVMSFLLPHMQARPSRNTLQPEEEVPLDMTVTEEDLDPELSELSSPPSTFMTVQSFATPTPSAGQRSATPTPPLTTTRSAMPTPPISAQRSATPTPHPRVQALKDESQQPRQKWRRTVVPNPTEQQLLDIITQPTTSSPPYIPRQEDEMYYFAMSLVPKLNRLHPRLQTRAQIYILNYLSDLQFEEENLRQQHSTTPTGLTSPSCR</sequence>
<dbReference type="InterPro" id="IPR039353">
    <property type="entry name" value="TF_Adf1"/>
</dbReference>
<dbReference type="Pfam" id="PF10545">
    <property type="entry name" value="MADF_DNA_bdg"/>
    <property type="match status" value="1"/>
</dbReference>
<keyword evidence="5" id="KW-1185">Reference proteome</keyword>